<feature type="compositionally biased region" description="Acidic residues" evidence="2">
    <location>
        <begin position="364"/>
        <end position="374"/>
    </location>
</feature>
<feature type="region of interest" description="Disordered" evidence="2">
    <location>
        <begin position="1"/>
        <end position="102"/>
    </location>
</feature>
<feature type="compositionally biased region" description="Acidic residues" evidence="2">
    <location>
        <begin position="389"/>
        <end position="403"/>
    </location>
</feature>
<dbReference type="EMBL" id="JAUKUD010000001">
    <property type="protein sequence ID" value="KAK0753395.1"/>
    <property type="molecule type" value="Genomic_DNA"/>
</dbReference>
<accession>A0AA40F8Z0</accession>
<dbReference type="InterPro" id="IPR013883">
    <property type="entry name" value="TF_Iwr1_dom"/>
</dbReference>
<dbReference type="GO" id="GO:0005737">
    <property type="term" value="C:cytoplasm"/>
    <property type="evidence" value="ECO:0007669"/>
    <property type="project" value="TreeGrafter"/>
</dbReference>
<feature type="compositionally biased region" description="Basic and acidic residues" evidence="2">
    <location>
        <begin position="143"/>
        <end position="157"/>
    </location>
</feature>
<dbReference type="AlphaFoldDB" id="A0AA40F8Z0"/>
<comment type="similarity">
    <text evidence="1">Belongs to the IWR1/SLC7A6OS family.</text>
</comment>
<feature type="compositionally biased region" description="Polar residues" evidence="2">
    <location>
        <begin position="48"/>
        <end position="70"/>
    </location>
</feature>
<dbReference type="PANTHER" id="PTHR28063:SF1">
    <property type="entry name" value="RNA POLYMERASE II NUCLEAR LOCALIZATION PROTEIN IWR1"/>
    <property type="match status" value="1"/>
</dbReference>
<dbReference type="GO" id="GO:0006606">
    <property type="term" value="P:protein import into nucleus"/>
    <property type="evidence" value="ECO:0007669"/>
    <property type="project" value="InterPro"/>
</dbReference>
<evidence type="ECO:0000259" key="3">
    <source>
        <dbReference type="Pfam" id="PF08574"/>
    </source>
</evidence>
<proteinExistence type="inferred from homology"/>
<dbReference type="InterPro" id="IPR040150">
    <property type="entry name" value="Iwr1"/>
</dbReference>
<feature type="compositionally biased region" description="Acidic residues" evidence="2">
    <location>
        <begin position="338"/>
        <end position="354"/>
    </location>
</feature>
<reference evidence="4" key="1">
    <citation type="submission" date="2023-06" db="EMBL/GenBank/DDBJ databases">
        <title>Genome-scale phylogeny and comparative genomics of the fungal order Sordariales.</title>
        <authorList>
            <consortium name="Lawrence Berkeley National Laboratory"/>
            <person name="Hensen N."/>
            <person name="Bonometti L."/>
            <person name="Westerberg I."/>
            <person name="Brannstrom I.O."/>
            <person name="Guillou S."/>
            <person name="Cros-Aarteil S."/>
            <person name="Calhoun S."/>
            <person name="Haridas S."/>
            <person name="Kuo A."/>
            <person name="Mondo S."/>
            <person name="Pangilinan J."/>
            <person name="Riley R."/>
            <person name="LaButti K."/>
            <person name="Andreopoulos B."/>
            <person name="Lipzen A."/>
            <person name="Chen C."/>
            <person name="Yanf M."/>
            <person name="Daum C."/>
            <person name="Ng V."/>
            <person name="Clum A."/>
            <person name="Steindorff A."/>
            <person name="Ohm R."/>
            <person name="Martin F."/>
            <person name="Silar P."/>
            <person name="Natvig D."/>
            <person name="Lalanne C."/>
            <person name="Gautier V."/>
            <person name="Ament-velasquez S.L."/>
            <person name="Kruys A."/>
            <person name="Hutchinson M.I."/>
            <person name="Powell A.J."/>
            <person name="Barry K."/>
            <person name="Miller A.N."/>
            <person name="Grigoriev I.V."/>
            <person name="Debuchy R."/>
            <person name="Gladieux P."/>
            <person name="Thoren M.H."/>
            <person name="Johannesson H."/>
        </authorList>
    </citation>
    <scope>NUCLEOTIDE SEQUENCE</scope>
    <source>
        <strain evidence="4">SMH3187-1</strain>
    </source>
</reference>
<name>A0AA40F8Z0_9PEZI</name>
<feature type="region of interest" description="Disordered" evidence="2">
    <location>
        <begin position="246"/>
        <end position="298"/>
    </location>
</feature>
<dbReference type="PANTHER" id="PTHR28063">
    <property type="entry name" value="RNA POLYMERASE II NUCLEAR LOCALIZATION PROTEIN IWR1"/>
    <property type="match status" value="1"/>
</dbReference>
<feature type="region of interest" description="Disordered" evidence="2">
    <location>
        <begin position="336"/>
        <end position="403"/>
    </location>
</feature>
<evidence type="ECO:0000256" key="1">
    <source>
        <dbReference type="ARBA" id="ARBA00010218"/>
    </source>
</evidence>
<keyword evidence="5" id="KW-1185">Reference proteome</keyword>
<comment type="caution">
    <text evidence="4">The sequence shown here is derived from an EMBL/GenBank/DDBJ whole genome shotgun (WGS) entry which is preliminary data.</text>
</comment>
<evidence type="ECO:0000256" key="2">
    <source>
        <dbReference type="SAM" id="MobiDB-lite"/>
    </source>
</evidence>
<sequence>MSLPPETIQVKRKRGADSPLDFLRVEGNNNKRARSVSRDPGWVYQLKTPVTKSTPTDSASLPSIPTIQRTQEGDESRPIKSLKKSIKKGSPVAAAVVDDDPDQGVRRFHLSKEQSLEALAALSRKRRGGPAVFVERSFKKSKPSPEPKTPREREESRPVSPADGPALAGAGAAAAAQPPTAAQTYKRPGARARIAGKTSLPPSLLNRDQDVNMDELAREMEAFALSQIASNLSRIEADSAKAAARRANFESSPNKSRFRPKVPAQRWAERHPNQTKTDGVDAASDHIDSTDDDDDDYVLETYERVPASRLRDQAVPPHRVGLLVFDNEPERVEFFYGVEDESSDEFPEDEEDENAENHYTADYPNEELDWDDEFDRNPYRYADGGDGPGIDDDGGESSDEMSD</sequence>
<dbReference type="Proteomes" id="UP001172155">
    <property type="component" value="Unassembled WGS sequence"/>
</dbReference>
<feature type="domain" description="Transcription factor Iwr1" evidence="3">
    <location>
        <begin position="295"/>
        <end position="367"/>
    </location>
</feature>
<organism evidence="4 5">
    <name type="scientific">Schizothecium vesticola</name>
    <dbReference type="NCBI Taxonomy" id="314040"/>
    <lineage>
        <taxon>Eukaryota</taxon>
        <taxon>Fungi</taxon>
        <taxon>Dikarya</taxon>
        <taxon>Ascomycota</taxon>
        <taxon>Pezizomycotina</taxon>
        <taxon>Sordariomycetes</taxon>
        <taxon>Sordariomycetidae</taxon>
        <taxon>Sordariales</taxon>
        <taxon>Schizotheciaceae</taxon>
        <taxon>Schizothecium</taxon>
    </lineage>
</organism>
<gene>
    <name evidence="4" type="ORF">B0T18DRAFT_13377</name>
</gene>
<evidence type="ECO:0000313" key="5">
    <source>
        <dbReference type="Proteomes" id="UP001172155"/>
    </source>
</evidence>
<feature type="compositionally biased region" description="Low complexity" evidence="2">
    <location>
        <begin position="161"/>
        <end position="182"/>
    </location>
</feature>
<protein>
    <recommendedName>
        <fullName evidence="3">Transcription factor Iwr1 domain-containing protein</fullName>
    </recommendedName>
</protein>
<evidence type="ECO:0000313" key="4">
    <source>
        <dbReference type="EMBL" id="KAK0753395.1"/>
    </source>
</evidence>
<dbReference type="Pfam" id="PF08574">
    <property type="entry name" value="Iwr1"/>
    <property type="match status" value="1"/>
</dbReference>
<feature type="region of interest" description="Disordered" evidence="2">
    <location>
        <begin position="121"/>
        <end position="207"/>
    </location>
</feature>